<dbReference type="EMBL" id="JAEVHI010000002">
    <property type="protein sequence ID" value="KAG5298996.1"/>
    <property type="molecule type" value="Genomic_DNA"/>
</dbReference>
<evidence type="ECO:0000256" key="1">
    <source>
        <dbReference type="SAM" id="MobiDB-lite"/>
    </source>
</evidence>
<comment type="caution">
    <text evidence="2">The sequence shown here is derived from an EMBL/GenBank/DDBJ whole genome shotgun (WGS) entry which is preliminary data.</text>
</comment>
<proteinExistence type="predicted"/>
<evidence type="ECO:0000313" key="2">
    <source>
        <dbReference type="EMBL" id="KAG5298996.1"/>
    </source>
</evidence>
<gene>
    <name evidence="2" type="primary">ARC16</name>
    <name evidence="2" type="ORF">I7I52_09152</name>
</gene>
<accession>A0A8H8D278</accession>
<feature type="region of interest" description="Disordered" evidence="1">
    <location>
        <begin position="168"/>
        <end position="208"/>
    </location>
</feature>
<reference evidence="2 3" key="1">
    <citation type="submission" date="2021-01" db="EMBL/GenBank/DDBJ databases">
        <title>Chromosome-level genome assembly of a human fungal pathogen reveals clustering of transcriptionally co-regulated genes.</title>
        <authorList>
            <person name="Voorhies M."/>
            <person name="Cohen S."/>
            <person name="Shea T.P."/>
            <person name="Petrus S."/>
            <person name="Munoz J.F."/>
            <person name="Poplawski S."/>
            <person name="Goldman W.E."/>
            <person name="Michael T."/>
            <person name="Cuomo C.A."/>
            <person name="Sil A."/>
            <person name="Beyhan S."/>
        </authorList>
    </citation>
    <scope>NUCLEOTIDE SEQUENCE [LARGE SCALE GENOMIC DNA]</scope>
    <source>
        <strain evidence="2 3">G184AR</strain>
    </source>
</reference>
<sequence length="373" mass="40358">MGVILLLLLQRVSYKTVLWPTSTSNIDLNAEHHCSLAGFPFISQLSKIKKPVEGKAKRASFHRCSKSPPPSISFRFTSPLPRANGCLCPAPSFHPIIYINLNVAGIPSLPSSPCSSLYIASQANKTSLDIGPASRRRIALLSPIACKSVIKANVFGYSTTISSTSTVSSLKPAFPSNPPTSRTSAKGEICGLTPPRRSRSASCKDVRSSKSVSPPNIAAMKGLSGFKIWFICVRREGRSFIQWMEREERIASKVLGPKGRDSKVGTTWRVIFSRELNGRSSSRYRRDGDSSMHVSVEIRLPTVVCGDNTAASEAFCSCACLFSSLGSCSGGGIGCVSAFAILQLFAPRSKTFGNWRLISSNRSLRRNATSSLR</sequence>
<dbReference type="VEuPathDB" id="FungiDB:I7I52_09152"/>
<organism evidence="2 3">
    <name type="scientific">Ajellomyces capsulatus</name>
    <name type="common">Darling's disease fungus</name>
    <name type="synonym">Histoplasma capsulatum</name>
    <dbReference type="NCBI Taxonomy" id="5037"/>
    <lineage>
        <taxon>Eukaryota</taxon>
        <taxon>Fungi</taxon>
        <taxon>Dikarya</taxon>
        <taxon>Ascomycota</taxon>
        <taxon>Pezizomycotina</taxon>
        <taxon>Eurotiomycetes</taxon>
        <taxon>Eurotiomycetidae</taxon>
        <taxon>Onygenales</taxon>
        <taxon>Ajellomycetaceae</taxon>
        <taxon>Histoplasma</taxon>
    </lineage>
</organism>
<dbReference type="Proteomes" id="UP000670092">
    <property type="component" value="Unassembled WGS sequence"/>
</dbReference>
<protein>
    <submittedName>
        <fullName evidence="2">Arp2/3 complex</fullName>
    </submittedName>
</protein>
<name>A0A8H8D278_AJECA</name>
<evidence type="ECO:0000313" key="3">
    <source>
        <dbReference type="Proteomes" id="UP000670092"/>
    </source>
</evidence>
<dbReference type="AlphaFoldDB" id="A0A8H8D278"/>